<dbReference type="Proteomes" id="UP000034160">
    <property type="component" value="Unassembled WGS sequence"/>
</dbReference>
<dbReference type="STRING" id="1618356.UU93_C0003G0056"/>
<evidence type="ECO:0000313" key="1">
    <source>
        <dbReference type="EMBL" id="KKS33048.1"/>
    </source>
</evidence>
<reference evidence="1 2" key="1">
    <citation type="journal article" date="2015" name="Nature">
        <title>rRNA introns, odd ribosomes, and small enigmatic genomes across a large radiation of phyla.</title>
        <authorList>
            <person name="Brown C.T."/>
            <person name="Hug L.A."/>
            <person name="Thomas B.C."/>
            <person name="Sharon I."/>
            <person name="Castelle C.J."/>
            <person name="Singh A."/>
            <person name="Wilkins M.J."/>
            <person name="Williams K.H."/>
            <person name="Banfield J.F."/>
        </authorList>
    </citation>
    <scope>NUCLEOTIDE SEQUENCE [LARGE SCALE GENOMIC DNA]</scope>
</reference>
<dbReference type="EMBL" id="LCCN01000003">
    <property type="protein sequence ID" value="KKS33048.1"/>
    <property type="molecule type" value="Genomic_DNA"/>
</dbReference>
<accession>A0A0G1B682</accession>
<organism evidence="1 2">
    <name type="scientific">Candidatus Amesbacteria bacterium GW2011_GWA2_42_12</name>
    <dbReference type="NCBI Taxonomy" id="1618356"/>
    <lineage>
        <taxon>Bacteria</taxon>
        <taxon>Candidatus Amesiibacteriota</taxon>
    </lineage>
</organism>
<proteinExistence type="predicted"/>
<comment type="caution">
    <text evidence="1">The sequence shown here is derived from an EMBL/GenBank/DDBJ whole genome shotgun (WGS) entry which is preliminary data.</text>
</comment>
<gene>
    <name evidence="1" type="ORF">UU93_C0003G0056</name>
</gene>
<sequence>MADGPVIIEGTFTVREANTSPIVPPNLAKLRQDFQSDSSTRERAIAQWAIICDQVAQLHQTGSLPNPSLKKELETRGVSTGWLEPSTQPSYAQPGYERHGATVSEKDIVDLFARTFPRASIVDPDNIPVPESGKAAPVVIRTLNEIHELAESIRFSVTGNAHSFAIDQPPINSWSEIEELSKMVRELERDLLSPKTQQWINQA</sequence>
<evidence type="ECO:0000313" key="2">
    <source>
        <dbReference type="Proteomes" id="UP000034160"/>
    </source>
</evidence>
<protein>
    <submittedName>
        <fullName evidence="1">Uncharacterized protein</fullName>
    </submittedName>
</protein>
<name>A0A0G1B682_9BACT</name>
<dbReference type="AlphaFoldDB" id="A0A0G1B682"/>